<dbReference type="Proteomes" id="UP000002899">
    <property type="component" value="Chromosome IV"/>
</dbReference>
<dbReference type="Gene3D" id="3.40.640.10">
    <property type="entry name" value="Type I PLP-dependent aspartate aminotransferase-like (Major domain)"/>
    <property type="match status" value="1"/>
</dbReference>
<dbReference type="GO" id="GO:0030170">
    <property type="term" value="F:pyridoxal phosphate binding"/>
    <property type="evidence" value="ECO:0007669"/>
    <property type="project" value="InterPro"/>
</dbReference>
<reference evidence="8 9" key="2">
    <citation type="journal article" date="2013" name="PLoS ONE">
        <title>Whole genome mapping and re-organization of the nuclear and mitochondrial genomes of Babesia microti isolates.</title>
        <authorList>
            <person name="Cornillot E."/>
            <person name="Dassouli A."/>
            <person name="Garg A."/>
            <person name="Pachikara N."/>
            <person name="Randazzo S."/>
            <person name="Depoix D."/>
            <person name="Carcy B."/>
            <person name="Delbecq S."/>
            <person name="Frutos R."/>
            <person name="Silva J.C."/>
            <person name="Sutton R."/>
            <person name="Krause P.J."/>
            <person name="Mamoun C.B."/>
        </authorList>
    </citation>
    <scope>NUCLEOTIDE SEQUENCE [LARGE SCALE GENOMIC DNA]</scope>
    <source>
        <strain evidence="8 9">RI</strain>
    </source>
</reference>
<reference evidence="8 9" key="1">
    <citation type="journal article" date="2012" name="Nucleic Acids Res.">
        <title>Sequencing of the smallest Apicomplexan genome from the human pathogen Babesia microti.</title>
        <authorList>
            <person name="Cornillot E."/>
            <person name="Hadj-Kaddour K."/>
            <person name="Dassouli A."/>
            <person name="Noel B."/>
            <person name="Ranwez V."/>
            <person name="Vacherie B."/>
            <person name="Augagneur Y."/>
            <person name="Bres V."/>
            <person name="Duclos A."/>
            <person name="Randazzo S."/>
            <person name="Carcy B."/>
            <person name="Debierre-Grockiego F."/>
            <person name="Delbecq S."/>
            <person name="Moubri-Menage K."/>
            <person name="Shams-Eldin H."/>
            <person name="Usmani-Brown S."/>
            <person name="Bringaud F."/>
            <person name="Wincker P."/>
            <person name="Vivares C.P."/>
            <person name="Schwarz R.T."/>
            <person name="Schetters T.P."/>
            <person name="Krause P.J."/>
            <person name="Gorenflot A."/>
            <person name="Berry V."/>
            <person name="Barbe V."/>
            <person name="Ben Mamoun C."/>
        </authorList>
    </citation>
    <scope>NUCLEOTIDE SEQUENCE [LARGE SCALE GENOMIC DNA]</scope>
    <source>
        <strain evidence="8 9">RI</strain>
    </source>
</reference>
<keyword evidence="9" id="KW-1185">Reference proteome</keyword>
<dbReference type="PRINTS" id="PR00799">
    <property type="entry name" value="TRANSAMINASE"/>
</dbReference>
<dbReference type="GO" id="GO:0004069">
    <property type="term" value="F:L-aspartate:2-oxoglutarate aminotransferase activity"/>
    <property type="evidence" value="ECO:0007669"/>
    <property type="project" value="UniProtKB-EC"/>
</dbReference>
<dbReference type="GO" id="GO:0006520">
    <property type="term" value="P:amino acid metabolic process"/>
    <property type="evidence" value="ECO:0007669"/>
    <property type="project" value="InterPro"/>
</dbReference>
<evidence type="ECO:0000259" key="7">
    <source>
        <dbReference type="Pfam" id="PF00155"/>
    </source>
</evidence>
<evidence type="ECO:0000256" key="6">
    <source>
        <dbReference type="ARBA" id="ARBA00022898"/>
    </source>
</evidence>
<dbReference type="OrthoDB" id="6752799at2759"/>
<dbReference type="InterPro" id="IPR004839">
    <property type="entry name" value="Aminotransferase_I/II_large"/>
</dbReference>
<evidence type="ECO:0000256" key="5">
    <source>
        <dbReference type="ARBA" id="ARBA00022679"/>
    </source>
</evidence>
<sequence>MTNIYDSLKNKSFEDPNINCAIAARADTSDDKIDLSLGTLCDKDGKFYMFESVKKAEQLVINDDNRTEDYLFMSGDEEFCLAARSILFPGAQSEELSQLVSLQTFGSTGAIALFLQLFSELDYNPTVYLSDPTWCNYYGMLENVGLKYTHHPYIIKGENRLDIDSMISCLSKANLFDILILQVCSHNPSGLDLSEEDWAKVLEVVQQRKLIVLLDIPYQGLSKDFITDVYPCMLFLKARPAVELFVAQSFSKIMGLCSGRIGCLHFRTLSNSNHLKIALTRIIRATYSTPPRHYASLVKRVLTTPDLKKEWLEELTMLANGLKKARAELCNKMVNEFGDRWSFVAKQSGMYAYLNIEDELVKKMRDMHIYTSFRGRIVLSRINERNIDRLIYSLKSCLGIEMI</sequence>
<comment type="subunit">
    <text evidence="3">Homodimer.</text>
</comment>
<dbReference type="GeneID" id="24426055"/>
<keyword evidence="4 8" id="KW-0032">Aminotransferase</keyword>
<dbReference type="InterPro" id="IPR015421">
    <property type="entry name" value="PyrdxlP-dep_Trfase_major"/>
</dbReference>
<evidence type="ECO:0000313" key="9">
    <source>
        <dbReference type="Proteomes" id="UP000002899"/>
    </source>
</evidence>
<keyword evidence="5 8" id="KW-0808">Transferase</keyword>
<comment type="cofactor">
    <cofactor evidence="1">
        <name>pyridoxal 5'-phosphate</name>
        <dbReference type="ChEBI" id="CHEBI:597326"/>
    </cofactor>
</comment>
<evidence type="ECO:0000256" key="1">
    <source>
        <dbReference type="ARBA" id="ARBA00001933"/>
    </source>
</evidence>
<dbReference type="SUPFAM" id="SSF53383">
    <property type="entry name" value="PLP-dependent transferases"/>
    <property type="match status" value="1"/>
</dbReference>
<evidence type="ECO:0000256" key="4">
    <source>
        <dbReference type="ARBA" id="ARBA00022576"/>
    </source>
</evidence>
<keyword evidence="6" id="KW-0663">Pyridoxal phosphate</keyword>
<organism evidence="8 9">
    <name type="scientific">Babesia microti (strain RI)</name>
    <dbReference type="NCBI Taxonomy" id="1133968"/>
    <lineage>
        <taxon>Eukaryota</taxon>
        <taxon>Sar</taxon>
        <taxon>Alveolata</taxon>
        <taxon>Apicomplexa</taxon>
        <taxon>Aconoidasida</taxon>
        <taxon>Piroplasmida</taxon>
        <taxon>Babesiidae</taxon>
        <taxon>Babesia</taxon>
    </lineage>
</organism>
<dbReference type="EC" id="2.6.1.1" evidence="8"/>
<dbReference type="AlphaFoldDB" id="I7J8U9"/>
<evidence type="ECO:0000313" key="8">
    <source>
        <dbReference type="EMBL" id="CCF75603.1"/>
    </source>
</evidence>
<dbReference type="InterPro" id="IPR000796">
    <property type="entry name" value="Asp_trans"/>
</dbReference>
<gene>
    <name evidence="8" type="ORF">BmR1_04g07040</name>
</gene>
<dbReference type="VEuPathDB" id="PiroplasmaDB:BmR1_04g07040"/>
<evidence type="ECO:0000256" key="3">
    <source>
        <dbReference type="ARBA" id="ARBA00011738"/>
    </source>
</evidence>
<dbReference type="PANTHER" id="PTHR11879">
    <property type="entry name" value="ASPARTATE AMINOTRANSFERASE"/>
    <property type="match status" value="1"/>
</dbReference>
<dbReference type="CDD" id="cd00609">
    <property type="entry name" value="AAT_like"/>
    <property type="match status" value="1"/>
</dbReference>
<dbReference type="InterPro" id="IPR015422">
    <property type="entry name" value="PyrdxlP-dep_Trfase_small"/>
</dbReference>
<dbReference type="EMBL" id="LN871599">
    <property type="protein sequence ID" value="CCF75603.1"/>
    <property type="molecule type" value="Genomic_DNA"/>
</dbReference>
<dbReference type="RefSeq" id="XP_012650011.1">
    <property type="nucleotide sequence ID" value="XM_012794557.1"/>
</dbReference>
<comment type="similarity">
    <text evidence="2">Belongs to the class-I pyridoxal-phosphate-dependent aminotransferase family.</text>
</comment>
<dbReference type="KEGG" id="bmic:BmR1_04g07040"/>
<dbReference type="Pfam" id="PF00155">
    <property type="entry name" value="Aminotran_1_2"/>
    <property type="match status" value="1"/>
</dbReference>
<protein>
    <submittedName>
        <fullName evidence="8">Aspartate aminotransferase</fullName>
        <ecNumber evidence="8">2.6.1.1</ecNumber>
    </submittedName>
</protein>
<accession>I7J8U9</accession>
<proteinExistence type="inferred from homology"/>
<evidence type="ECO:0000256" key="2">
    <source>
        <dbReference type="ARBA" id="ARBA00007441"/>
    </source>
</evidence>
<name>I7J8U9_BABMR</name>
<feature type="domain" description="Aminotransferase class I/classII large" evidence="7">
    <location>
        <begin position="31"/>
        <end position="392"/>
    </location>
</feature>
<reference evidence="8 9" key="3">
    <citation type="journal article" date="2016" name="Sci. Rep.">
        <title>Genome-wide diversity and gene expression profiling of Babesia microti isolates identify polymorphic genes that mediate host-pathogen interactions.</title>
        <authorList>
            <person name="Silva J.C."/>
            <person name="Cornillot E."/>
            <person name="McCracken C."/>
            <person name="Usmani-Brown S."/>
            <person name="Dwivedi A."/>
            <person name="Ifeonu O.O."/>
            <person name="Crabtree J."/>
            <person name="Gotia H.T."/>
            <person name="Virji A.Z."/>
            <person name="Reynes C."/>
            <person name="Colinge J."/>
            <person name="Kumar V."/>
            <person name="Lawres L."/>
            <person name="Pazzi J.E."/>
            <person name="Pablo J.V."/>
            <person name="Hung C."/>
            <person name="Brancato J."/>
            <person name="Kumari P."/>
            <person name="Orvis J."/>
            <person name="Tretina K."/>
            <person name="Chibucos M."/>
            <person name="Ott S."/>
            <person name="Sadzewicz L."/>
            <person name="Sengamalay N."/>
            <person name="Shetty A.C."/>
            <person name="Su Q."/>
            <person name="Tallon L."/>
            <person name="Fraser C.M."/>
            <person name="Frutos R."/>
            <person name="Molina D.M."/>
            <person name="Krause P.J."/>
            <person name="Ben Mamoun C."/>
        </authorList>
    </citation>
    <scope>NUCLEOTIDE SEQUENCE [LARGE SCALE GENOMIC DNA]</scope>
    <source>
        <strain evidence="8 9">RI</strain>
    </source>
</reference>
<dbReference type="Gene3D" id="3.90.1150.10">
    <property type="entry name" value="Aspartate Aminotransferase, domain 1"/>
    <property type="match status" value="1"/>
</dbReference>
<dbReference type="PANTHER" id="PTHR11879:SF22">
    <property type="entry name" value="ASPARTATE AMINOTRANSFERASE, MITOCHONDRIAL"/>
    <property type="match status" value="1"/>
</dbReference>
<dbReference type="InterPro" id="IPR015424">
    <property type="entry name" value="PyrdxlP-dep_Trfase"/>
</dbReference>